<name>A0AC34QG94_9BILA</name>
<organism evidence="1 2">
    <name type="scientific">Panagrolaimus sp. JU765</name>
    <dbReference type="NCBI Taxonomy" id="591449"/>
    <lineage>
        <taxon>Eukaryota</taxon>
        <taxon>Metazoa</taxon>
        <taxon>Ecdysozoa</taxon>
        <taxon>Nematoda</taxon>
        <taxon>Chromadorea</taxon>
        <taxon>Rhabditida</taxon>
        <taxon>Tylenchina</taxon>
        <taxon>Panagrolaimomorpha</taxon>
        <taxon>Panagrolaimoidea</taxon>
        <taxon>Panagrolaimidae</taxon>
        <taxon>Panagrolaimus</taxon>
    </lineage>
</organism>
<evidence type="ECO:0000313" key="1">
    <source>
        <dbReference type="Proteomes" id="UP000887576"/>
    </source>
</evidence>
<dbReference type="WBParaSite" id="JU765_v2.g16145.t1">
    <property type="protein sequence ID" value="JU765_v2.g16145.t1"/>
    <property type="gene ID" value="JU765_v2.g16145"/>
</dbReference>
<reference evidence="2" key="1">
    <citation type="submission" date="2022-11" db="UniProtKB">
        <authorList>
            <consortium name="WormBaseParasite"/>
        </authorList>
    </citation>
    <scope>IDENTIFICATION</scope>
</reference>
<proteinExistence type="predicted"/>
<evidence type="ECO:0000313" key="2">
    <source>
        <dbReference type="WBParaSite" id="JU765_v2.g16145.t1"/>
    </source>
</evidence>
<accession>A0AC34QG94</accession>
<sequence>MNDENDKVSYKQIIETSNKIANFLNDEIQIKKQETIAALVHNCWEFYCIHFGTSIVNGIFTAISSHFTNCGDENLDIRLQLLEQVLLVVLILARWLLPKGKISREQLSQILLAYLAMSSDIVEFFDVFKEKPVYTDETIQQIVLSAWTLSLLQFPFVLTMSRARKMRVAITDEPEIVKRRNIWSAFNDIDLWAILLANSLQDIPFLLVRLYLMVEYGLFTYTMAFFICKNALIIALQTYRAFVLFNDRYLHPRMDPRNITSLETTASEIYNKRRNIHRKPRKSITELEKMPIYNNNRRPSQQQKIYGTNNRSPSRSPHRNVYRQIKRSSIDE</sequence>
<protein>
    <submittedName>
        <fullName evidence="2">AMP-dependent synthetase/ligase domain-containing protein</fullName>
    </submittedName>
</protein>
<dbReference type="Proteomes" id="UP000887576">
    <property type="component" value="Unplaced"/>
</dbReference>